<evidence type="ECO:0000313" key="2">
    <source>
        <dbReference type="EMBL" id="TDR81475.1"/>
    </source>
</evidence>
<proteinExistence type="predicted"/>
<name>A0A4R7BC47_9NEIS</name>
<protein>
    <submittedName>
        <fullName evidence="2">Uncharacterized protein</fullName>
    </submittedName>
</protein>
<reference evidence="2 3" key="1">
    <citation type="submission" date="2019-03" db="EMBL/GenBank/DDBJ databases">
        <title>Genomic Encyclopedia of Type Strains, Phase III (KMG-III): the genomes of soil and plant-associated and newly described type strains.</title>
        <authorList>
            <person name="Whitman W."/>
        </authorList>
    </citation>
    <scope>NUCLEOTIDE SEQUENCE [LARGE SCALE GENOMIC DNA]</scope>
    <source>
        <strain evidence="2 3">CECT 8976</strain>
    </source>
</reference>
<keyword evidence="3" id="KW-1185">Reference proteome</keyword>
<gene>
    <name evidence="2" type="ORF">DFP86_103128</name>
</gene>
<feature type="compositionally biased region" description="Polar residues" evidence="1">
    <location>
        <begin position="32"/>
        <end position="49"/>
    </location>
</feature>
<feature type="compositionally biased region" description="Polar residues" evidence="1">
    <location>
        <begin position="268"/>
        <end position="278"/>
    </location>
</feature>
<feature type="region of interest" description="Disordered" evidence="1">
    <location>
        <begin position="32"/>
        <end position="52"/>
    </location>
</feature>
<evidence type="ECO:0000313" key="3">
    <source>
        <dbReference type="Proteomes" id="UP000295611"/>
    </source>
</evidence>
<evidence type="ECO:0000256" key="1">
    <source>
        <dbReference type="SAM" id="MobiDB-lite"/>
    </source>
</evidence>
<organism evidence="2 3">
    <name type="scientific">Paludibacterium purpuratum</name>
    <dbReference type="NCBI Taxonomy" id="1144873"/>
    <lineage>
        <taxon>Bacteria</taxon>
        <taxon>Pseudomonadati</taxon>
        <taxon>Pseudomonadota</taxon>
        <taxon>Betaproteobacteria</taxon>
        <taxon>Neisseriales</taxon>
        <taxon>Chromobacteriaceae</taxon>
        <taxon>Paludibacterium</taxon>
    </lineage>
</organism>
<dbReference type="AlphaFoldDB" id="A0A4R7BC47"/>
<sequence>MQISNQTQRSDAAYGFSETLMAQTQFQLQALDGSTSTGKPNTPADQVSLSPGALTMGRANGQNDQMASLLGMMENILQQVLGTTLSTVAATSHPSAADKAGQSSGSQNAPSSPLDQLTSSILSALQGDNGSHAAQSGGNQDSLLSALGAMGKSVENDAMSLFNNLSAQNQSAMNGMVSDAAAHGASGSYQSLVSVQESESYQFSASGKLTTASGQTFQFSLQVELQASVSITSSQSGVFGPSSQNTAPQSLQLGQQAGLFSGANVNFDSQNLQKSNPTGDDKAAKTDDSAATSAATIGQAITSALATLKLTPEKTDDKQTPQQQQVSALMHRKHGRHAHGAGHQANGTATPSSQTSADSDTPQTAQNKQVTAAG</sequence>
<feature type="region of interest" description="Disordered" evidence="1">
    <location>
        <begin position="268"/>
        <end position="287"/>
    </location>
</feature>
<feature type="compositionally biased region" description="Polar residues" evidence="1">
    <location>
        <begin position="350"/>
        <end position="374"/>
    </location>
</feature>
<feature type="region of interest" description="Disordered" evidence="1">
    <location>
        <begin position="312"/>
        <end position="374"/>
    </location>
</feature>
<feature type="compositionally biased region" description="Polar residues" evidence="1">
    <location>
        <begin position="101"/>
        <end position="116"/>
    </location>
</feature>
<dbReference type="OrthoDB" id="8701435at2"/>
<dbReference type="EMBL" id="SNZP01000003">
    <property type="protein sequence ID" value="TDR81475.1"/>
    <property type="molecule type" value="Genomic_DNA"/>
</dbReference>
<dbReference type="RefSeq" id="WP_133678848.1">
    <property type="nucleotide sequence ID" value="NZ_SNZP01000003.1"/>
</dbReference>
<accession>A0A4R7BC47</accession>
<feature type="region of interest" description="Disordered" evidence="1">
    <location>
        <begin position="92"/>
        <end position="116"/>
    </location>
</feature>
<dbReference type="Proteomes" id="UP000295611">
    <property type="component" value="Unassembled WGS sequence"/>
</dbReference>
<comment type="caution">
    <text evidence="2">The sequence shown here is derived from an EMBL/GenBank/DDBJ whole genome shotgun (WGS) entry which is preliminary data.</text>
</comment>
<feature type="compositionally biased region" description="Basic residues" evidence="1">
    <location>
        <begin position="330"/>
        <end position="340"/>
    </location>
</feature>